<dbReference type="Proteomes" id="UP000199347">
    <property type="component" value="Unassembled WGS sequence"/>
</dbReference>
<reference evidence="4 5" key="1">
    <citation type="submission" date="2016-10" db="EMBL/GenBank/DDBJ databases">
        <authorList>
            <person name="de Groot N.N."/>
        </authorList>
    </citation>
    <scope>NUCLEOTIDE SEQUENCE [LARGE SCALE GENOMIC DNA]</scope>
    <source>
        <strain evidence="4 5">DSM 2698</strain>
    </source>
</reference>
<evidence type="ECO:0000256" key="1">
    <source>
        <dbReference type="SAM" id="MobiDB-lite"/>
    </source>
</evidence>
<dbReference type="RefSeq" id="WP_092811054.1">
    <property type="nucleotide sequence ID" value="NZ_FMVW01000002.1"/>
</dbReference>
<dbReference type="SUPFAM" id="SSF50346">
    <property type="entry name" value="PRC-barrel domain"/>
    <property type="match status" value="1"/>
</dbReference>
<gene>
    <name evidence="4" type="ORF">SAMN03080610_01467</name>
</gene>
<keyword evidence="5" id="KW-1185">Reference proteome</keyword>
<feature type="chain" id="PRO_5011443171" evidence="2">
    <location>
        <begin position="22"/>
        <end position="210"/>
    </location>
</feature>
<evidence type="ECO:0000259" key="3">
    <source>
        <dbReference type="Pfam" id="PF05239"/>
    </source>
</evidence>
<name>A0A1G5N5R3_AFIMA</name>
<dbReference type="Gene3D" id="2.30.30.240">
    <property type="entry name" value="PRC-barrel domain"/>
    <property type="match status" value="1"/>
</dbReference>
<keyword evidence="2" id="KW-0732">Signal</keyword>
<feature type="compositionally biased region" description="Low complexity" evidence="1">
    <location>
        <begin position="198"/>
        <end position="210"/>
    </location>
</feature>
<protein>
    <submittedName>
        <fullName evidence="4">PRC-barrel domain-containing protein</fullName>
    </submittedName>
</protein>
<dbReference type="Pfam" id="PF05239">
    <property type="entry name" value="PRC"/>
    <property type="match status" value="1"/>
</dbReference>
<organism evidence="4 5">
    <name type="scientific">Afifella marina DSM 2698</name>
    <dbReference type="NCBI Taxonomy" id="1120955"/>
    <lineage>
        <taxon>Bacteria</taxon>
        <taxon>Pseudomonadati</taxon>
        <taxon>Pseudomonadota</taxon>
        <taxon>Alphaproteobacteria</taxon>
        <taxon>Hyphomicrobiales</taxon>
        <taxon>Afifellaceae</taxon>
        <taxon>Afifella</taxon>
    </lineage>
</organism>
<evidence type="ECO:0000313" key="5">
    <source>
        <dbReference type="Proteomes" id="UP000199347"/>
    </source>
</evidence>
<evidence type="ECO:0000256" key="2">
    <source>
        <dbReference type="SAM" id="SignalP"/>
    </source>
</evidence>
<dbReference type="InterPro" id="IPR027275">
    <property type="entry name" value="PRC-brl_dom"/>
</dbReference>
<dbReference type="EMBL" id="FMVW01000002">
    <property type="protein sequence ID" value="SCZ32069.1"/>
    <property type="molecule type" value="Genomic_DNA"/>
</dbReference>
<feature type="signal peptide" evidence="2">
    <location>
        <begin position="1"/>
        <end position="21"/>
    </location>
</feature>
<feature type="region of interest" description="Disordered" evidence="1">
    <location>
        <begin position="170"/>
        <end position="210"/>
    </location>
</feature>
<dbReference type="PANTHER" id="PTHR36505:SF1">
    <property type="entry name" value="BLR1072 PROTEIN"/>
    <property type="match status" value="1"/>
</dbReference>
<accession>A0A1G5N5R3</accession>
<dbReference type="OrthoDB" id="7818259at2"/>
<proteinExistence type="predicted"/>
<feature type="compositionally biased region" description="Polar residues" evidence="1">
    <location>
        <begin position="20"/>
        <end position="33"/>
    </location>
</feature>
<dbReference type="PANTHER" id="PTHR36505">
    <property type="entry name" value="BLR1072 PROTEIN"/>
    <property type="match status" value="1"/>
</dbReference>
<dbReference type="STRING" id="1120955.SAMN03080610_01467"/>
<feature type="region of interest" description="Disordered" evidence="1">
    <location>
        <begin position="19"/>
        <end position="76"/>
    </location>
</feature>
<feature type="domain" description="PRC-barrel" evidence="3">
    <location>
        <begin position="83"/>
        <end position="161"/>
    </location>
</feature>
<dbReference type="InterPro" id="IPR011033">
    <property type="entry name" value="PRC_barrel-like_sf"/>
</dbReference>
<dbReference type="AlphaFoldDB" id="A0A1G5N5R3"/>
<sequence>MLKKLLATTAISAMMATGAMAQTNDTDTTNQPMAEQPASPDKAPAGGMEAQPNDSMSAPTGETAEAPAKPMDSSVFLTEQSQDQVKASSYIGQTVYNQSDEAVGDINDLLFTKDGGVDGAIIGVGGFLGIGEKDVAIKFSEIDVQNDEDGDLHLVIDGSKEALEAAPDFVDLDDQKAQADAAAQQSQTESGGMGTSTGGAPATGEPAQSN</sequence>
<evidence type="ECO:0000313" key="4">
    <source>
        <dbReference type="EMBL" id="SCZ32069.1"/>
    </source>
</evidence>
<feature type="compositionally biased region" description="Low complexity" evidence="1">
    <location>
        <begin position="178"/>
        <end position="190"/>
    </location>
</feature>